<dbReference type="FunFam" id="2.30.38.10:FF:000003">
    <property type="entry name" value="Vibriobactin-specific 2,3-dihydroxybenzoate-AMP ligase"/>
    <property type="match status" value="1"/>
</dbReference>
<feature type="domain" description="AMP-dependent synthetase/ligase" evidence="3">
    <location>
        <begin position="35"/>
        <end position="398"/>
    </location>
</feature>
<dbReference type="PANTHER" id="PTHR43767">
    <property type="entry name" value="LONG-CHAIN-FATTY-ACID--COA LIGASE"/>
    <property type="match status" value="1"/>
</dbReference>
<feature type="domain" description="AMP-binding enzyme C-terminal" evidence="4">
    <location>
        <begin position="449"/>
        <end position="524"/>
    </location>
</feature>
<evidence type="ECO:0000313" key="5">
    <source>
        <dbReference type="EMBL" id="RNJ48985.1"/>
    </source>
</evidence>
<dbReference type="Gene3D" id="3.40.50.12780">
    <property type="entry name" value="N-terminal domain of ligase-like"/>
    <property type="match status" value="1"/>
</dbReference>
<accession>A0A3M9XMB6</accession>
<evidence type="ECO:0000259" key="4">
    <source>
        <dbReference type="Pfam" id="PF13193"/>
    </source>
</evidence>
<dbReference type="InterPro" id="IPR045851">
    <property type="entry name" value="AMP-bd_C_sf"/>
</dbReference>
<comment type="caution">
    <text evidence="5">The sequence shown here is derived from an EMBL/GenBank/DDBJ whole genome shotgun (WGS) entry which is preliminary data.</text>
</comment>
<dbReference type="EC" id="2.7.7.58" evidence="5"/>
<keyword evidence="6" id="KW-1185">Reference proteome</keyword>
<protein>
    <submittedName>
        <fullName evidence="5">(2,3-dihydroxybenzoyl)adenylate synthase</fullName>
        <ecNumber evidence="5">2.7.7.58</ecNumber>
    </submittedName>
</protein>
<dbReference type="GO" id="GO:0016779">
    <property type="term" value="F:nucleotidyltransferase activity"/>
    <property type="evidence" value="ECO:0007669"/>
    <property type="project" value="UniProtKB-KW"/>
</dbReference>
<dbReference type="InterPro" id="IPR000873">
    <property type="entry name" value="AMP-dep_synth/lig_dom"/>
</dbReference>
<evidence type="ECO:0000313" key="6">
    <source>
        <dbReference type="Proteomes" id="UP000268623"/>
    </source>
</evidence>
<dbReference type="CDD" id="cd05920">
    <property type="entry name" value="23DHB-AMP_lg"/>
    <property type="match status" value="1"/>
</dbReference>
<dbReference type="AlphaFoldDB" id="A0A3M9XMB6"/>
<comment type="pathway">
    <text evidence="1">Siderophore biosynthesis.</text>
</comment>
<reference evidence="5 6" key="1">
    <citation type="submission" date="2018-08" db="EMBL/GenBank/DDBJ databases">
        <title>Genome sequence of Methylocystis hirsuta CSC1, a methanotroph able to accumulate PHAs.</title>
        <authorList>
            <person name="Bordel S."/>
            <person name="Rodriguez E."/>
            <person name="Gancedo J."/>
            <person name="Munoz R."/>
        </authorList>
    </citation>
    <scope>NUCLEOTIDE SEQUENCE [LARGE SCALE GENOMIC DNA]</scope>
    <source>
        <strain evidence="5 6">CSC1</strain>
    </source>
</reference>
<keyword evidence="5" id="KW-0548">Nucleotidyltransferase</keyword>
<dbReference type="RefSeq" id="WP_123174973.1">
    <property type="nucleotide sequence ID" value="NZ_QWDD01000001.1"/>
</dbReference>
<dbReference type="SUPFAM" id="SSF56801">
    <property type="entry name" value="Acetyl-CoA synthetase-like"/>
    <property type="match status" value="1"/>
</dbReference>
<evidence type="ECO:0000259" key="3">
    <source>
        <dbReference type="Pfam" id="PF00501"/>
    </source>
</evidence>
<dbReference type="InterPro" id="IPR020845">
    <property type="entry name" value="AMP-binding_CS"/>
</dbReference>
<dbReference type="Pfam" id="PF13193">
    <property type="entry name" value="AMP-binding_C"/>
    <property type="match status" value="1"/>
</dbReference>
<gene>
    <name evidence="5" type="ORF">D1O30_04530</name>
</gene>
<dbReference type="Proteomes" id="UP000268623">
    <property type="component" value="Unassembled WGS sequence"/>
</dbReference>
<dbReference type="GO" id="GO:0019290">
    <property type="term" value="P:siderophore biosynthetic process"/>
    <property type="evidence" value="ECO:0007669"/>
    <property type="project" value="InterPro"/>
</dbReference>
<dbReference type="InterPro" id="IPR050237">
    <property type="entry name" value="ATP-dep_AMP-bd_enzyme"/>
</dbReference>
<dbReference type="OrthoDB" id="9803968at2"/>
<dbReference type="PANTHER" id="PTHR43767:SF1">
    <property type="entry name" value="NONRIBOSOMAL PEPTIDE SYNTHASE PES1 (EUROFUNG)-RELATED"/>
    <property type="match status" value="1"/>
</dbReference>
<dbReference type="EMBL" id="QWDD01000001">
    <property type="protein sequence ID" value="RNJ48985.1"/>
    <property type="molecule type" value="Genomic_DNA"/>
</dbReference>
<dbReference type="InterPro" id="IPR042099">
    <property type="entry name" value="ANL_N_sf"/>
</dbReference>
<keyword evidence="5" id="KW-0808">Transferase</keyword>
<dbReference type="Gene3D" id="3.30.300.30">
    <property type="match status" value="1"/>
</dbReference>
<keyword evidence="2" id="KW-0436">Ligase</keyword>
<dbReference type="InterPro" id="IPR025110">
    <property type="entry name" value="AMP-bd_C"/>
</dbReference>
<dbReference type="Pfam" id="PF00501">
    <property type="entry name" value="AMP-binding"/>
    <property type="match status" value="1"/>
</dbReference>
<evidence type="ECO:0000256" key="1">
    <source>
        <dbReference type="ARBA" id="ARBA00004924"/>
    </source>
</evidence>
<organism evidence="5 6">
    <name type="scientific">Methylocystis hirsuta</name>
    <dbReference type="NCBI Taxonomy" id="369798"/>
    <lineage>
        <taxon>Bacteria</taxon>
        <taxon>Pseudomonadati</taxon>
        <taxon>Pseudomonadota</taxon>
        <taxon>Alphaproteobacteria</taxon>
        <taxon>Hyphomicrobiales</taxon>
        <taxon>Methylocystaceae</taxon>
        <taxon>Methylocystis</taxon>
    </lineage>
</organism>
<dbReference type="InterPro" id="IPR011963">
    <property type="entry name" value="DHB_AMP_lig"/>
</dbReference>
<dbReference type="PROSITE" id="PS00455">
    <property type="entry name" value="AMP_BINDING"/>
    <property type="match status" value="1"/>
</dbReference>
<sequence length="540" mass="59902">MPIEFTPWPKAFARRYRDKGYWRGEPLTEILRYTRQRRPDGVALICGDRHLTYAQLDAKSSRLASSLMRRGVGPGDTALVQLPNIAEFYIVFFALLKMGVAPVNALFSHDRLEMTAYAQQLQPKLLIASAEHHLFADDVYVTGLRSFAPKLRVVAIHGRIGYSENLQSLWECDSDGAADEPRSSAADQVAFFQLSGGSTGVPKLIPRTHDDYYYSVRRSAEICRLTSESRYLCALPAPHNFPLSSPGALGVFHAGGTVVMARNPSADLCFDLVRRHKVNFTAIVPTIASLWLDAAANDSLEAPNFTVMQVGGARLSETVARRIVATFGCRLQQVFGMAEGLVNYTGLDEDSERIFTTQGRPMSPDDELKVVDADGEEVAAGEVGELLTRGPYTIRGYYRCPEHNARAFDDDGFYRTGDLVEMTADGYVRVVGRKKDQINRGGEKIPAEEIEILLLQHGAVVHAALISMPDSLMGERSCAYIVANDAALRPIALRKYLRSQGIAEFKLPDRFEFIDQMPLTAFGKVDKQTLRDDIQTKLNV</sequence>
<name>A0A3M9XMB6_9HYPH</name>
<dbReference type="GO" id="GO:0008668">
    <property type="term" value="F:2,3-dihydroxybenzoate--[aryl-carrier protein] ligase"/>
    <property type="evidence" value="ECO:0007669"/>
    <property type="project" value="InterPro"/>
</dbReference>
<evidence type="ECO:0000256" key="2">
    <source>
        <dbReference type="ARBA" id="ARBA00022598"/>
    </source>
</evidence>
<dbReference type="NCBIfam" id="TIGR02275">
    <property type="entry name" value="DHB_AMP_lig"/>
    <property type="match status" value="1"/>
</dbReference>
<proteinExistence type="predicted"/>
<dbReference type="NCBIfam" id="NF008192">
    <property type="entry name" value="PRK10946.1"/>
    <property type="match status" value="1"/>
</dbReference>